<dbReference type="Gene3D" id="3.90.550.10">
    <property type="entry name" value="Spore Coat Polysaccharide Biosynthesis Protein SpsA, Chain A"/>
    <property type="match status" value="1"/>
</dbReference>
<evidence type="ECO:0000313" key="3">
    <source>
        <dbReference type="EMBL" id="OKH33598.1"/>
    </source>
</evidence>
<dbReference type="Pfam" id="PF00535">
    <property type="entry name" value="Glycos_transf_2"/>
    <property type="match status" value="1"/>
</dbReference>
<dbReference type="InterPro" id="IPR001173">
    <property type="entry name" value="Glyco_trans_2-like"/>
</dbReference>
<dbReference type="EMBL" id="MRCE01000028">
    <property type="protein sequence ID" value="OKH33598.1"/>
    <property type="molecule type" value="Genomic_DNA"/>
</dbReference>
<dbReference type="PANTHER" id="PTHR22916:SF65">
    <property type="entry name" value="SLR1065 PROTEIN"/>
    <property type="match status" value="1"/>
</dbReference>
<evidence type="ECO:0000313" key="4">
    <source>
        <dbReference type="Proteomes" id="UP000185860"/>
    </source>
</evidence>
<reference evidence="3 4" key="1">
    <citation type="submission" date="2016-11" db="EMBL/GenBank/DDBJ databases">
        <title>Draft Genome Sequences of Nine Cyanobacterial Strains from Diverse Habitats.</title>
        <authorList>
            <person name="Zhu T."/>
            <person name="Hou S."/>
            <person name="Lu X."/>
            <person name="Hess W.R."/>
        </authorList>
    </citation>
    <scope>NUCLEOTIDE SEQUENCE [LARGE SCALE GENOMIC DNA]</scope>
    <source>
        <strain evidence="3 4">IAM M-71</strain>
    </source>
</reference>
<accession>A0A1U7IAR8</accession>
<feature type="region of interest" description="Disordered" evidence="1">
    <location>
        <begin position="1"/>
        <end position="41"/>
    </location>
</feature>
<comment type="caution">
    <text evidence="3">The sequence shown here is derived from an EMBL/GenBank/DDBJ whole genome shotgun (WGS) entry which is preliminary data.</text>
</comment>
<dbReference type="PANTHER" id="PTHR22916">
    <property type="entry name" value="GLYCOSYLTRANSFERASE"/>
    <property type="match status" value="1"/>
</dbReference>
<dbReference type="OrthoDB" id="396512at2"/>
<gene>
    <name evidence="3" type="ORF">NIES2119_22885</name>
</gene>
<evidence type="ECO:0000259" key="2">
    <source>
        <dbReference type="Pfam" id="PF00535"/>
    </source>
</evidence>
<feature type="domain" description="Glycosyltransferase 2-like" evidence="2">
    <location>
        <begin position="47"/>
        <end position="169"/>
    </location>
</feature>
<sequence length="339" mass="39421">MSITNNTAFTIDDLPPPPPGKTGWPWTEGNQPLPPIQSDNSQWPRITIVTPSYNYGRFIEETIRSVILQGYPNLEYIVIDGGSTDNTVDIIKKYEKYITYWVSEADRGQTDAINKGYEKGTGDIFSWLNADDSYLDANCLPTVSKLYLEGYKFIAGRCLNVYNNGTQEIINPVPTNFQRYIRLWQHSALPQPSVFIAKEISDRCFPLETKLYMLMDYQYFLRSLYYQPKSIYLDNIWTKINYHGGNKMVSGYTDGIKEWYEIALTEAKKLPPILQHYFRLDAEDYIILYPLINNSYSNTPIQLLKALISRPTIMRWLIFWKLIVKSFIGKQYLALKKNR</sequence>
<dbReference type="InterPro" id="IPR029044">
    <property type="entry name" value="Nucleotide-diphossugar_trans"/>
</dbReference>
<protein>
    <recommendedName>
        <fullName evidence="2">Glycosyltransferase 2-like domain-containing protein</fullName>
    </recommendedName>
</protein>
<dbReference type="Proteomes" id="UP000185860">
    <property type="component" value="Unassembled WGS sequence"/>
</dbReference>
<name>A0A1U7IAR8_9CYAN</name>
<proteinExistence type="predicted"/>
<organism evidence="3 4">
    <name type="scientific">[Phormidium ambiguum] IAM M-71</name>
    <dbReference type="NCBI Taxonomy" id="454136"/>
    <lineage>
        <taxon>Bacteria</taxon>
        <taxon>Bacillati</taxon>
        <taxon>Cyanobacteriota</taxon>
        <taxon>Cyanophyceae</taxon>
        <taxon>Oscillatoriophycideae</taxon>
        <taxon>Aerosakkonematales</taxon>
        <taxon>Aerosakkonemataceae</taxon>
        <taxon>Floridanema</taxon>
    </lineage>
</organism>
<dbReference type="SUPFAM" id="SSF53448">
    <property type="entry name" value="Nucleotide-diphospho-sugar transferases"/>
    <property type="match status" value="1"/>
</dbReference>
<dbReference type="CDD" id="cd06433">
    <property type="entry name" value="GT_2_WfgS_like"/>
    <property type="match status" value="1"/>
</dbReference>
<dbReference type="AlphaFoldDB" id="A0A1U7IAR8"/>
<evidence type="ECO:0000256" key="1">
    <source>
        <dbReference type="SAM" id="MobiDB-lite"/>
    </source>
</evidence>
<dbReference type="STRING" id="454136.NIES2119_22885"/>
<dbReference type="RefSeq" id="WP_073595817.1">
    <property type="nucleotide sequence ID" value="NZ_MRCE01000028.1"/>
</dbReference>